<name>A0A1M6X9C7_9BACT</name>
<dbReference type="RefSeq" id="WP_072716356.1">
    <property type="nucleotide sequence ID" value="NZ_FRAU01000010.1"/>
</dbReference>
<sequence>MAEPSYWFRAKRYGWGWSLPTSWQGWLVLGLYVLLSIGGALGLLPLLTTDPLLYLAAFLAYIGLLSVLLFLICLWKGEPPRWRWGNRDRDSMQSA</sequence>
<accession>A0A1M6X9C7</accession>
<keyword evidence="3" id="KW-1185">Reference proteome</keyword>
<evidence type="ECO:0000313" key="3">
    <source>
        <dbReference type="Proteomes" id="UP000185812"/>
    </source>
</evidence>
<keyword evidence="1" id="KW-0812">Transmembrane</keyword>
<keyword evidence="1" id="KW-1133">Transmembrane helix</keyword>
<feature type="transmembrane region" description="Helical" evidence="1">
    <location>
        <begin position="26"/>
        <end position="47"/>
    </location>
</feature>
<evidence type="ECO:0000313" key="2">
    <source>
        <dbReference type="EMBL" id="SHL02534.1"/>
    </source>
</evidence>
<protein>
    <submittedName>
        <fullName evidence="2">Uncharacterized protein</fullName>
    </submittedName>
</protein>
<evidence type="ECO:0000256" key="1">
    <source>
        <dbReference type="SAM" id="Phobius"/>
    </source>
</evidence>
<keyword evidence="1" id="KW-0472">Membrane</keyword>
<dbReference type="AlphaFoldDB" id="A0A1M6X9C7"/>
<reference evidence="3" key="1">
    <citation type="submission" date="2016-11" db="EMBL/GenBank/DDBJ databases">
        <authorList>
            <person name="Varghese N."/>
            <person name="Submissions S."/>
        </authorList>
    </citation>
    <scope>NUCLEOTIDE SEQUENCE [LARGE SCALE GENOMIC DNA]</scope>
    <source>
        <strain evidence="3">DSM 22212</strain>
    </source>
</reference>
<dbReference type="Proteomes" id="UP000185812">
    <property type="component" value="Unassembled WGS sequence"/>
</dbReference>
<organism evidence="2 3">
    <name type="scientific">Rhodothermus profundi</name>
    <dbReference type="NCBI Taxonomy" id="633813"/>
    <lineage>
        <taxon>Bacteria</taxon>
        <taxon>Pseudomonadati</taxon>
        <taxon>Rhodothermota</taxon>
        <taxon>Rhodothermia</taxon>
        <taxon>Rhodothermales</taxon>
        <taxon>Rhodothermaceae</taxon>
        <taxon>Rhodothermus</taxon>
    </lineage>
</organism>
<proteinExistence type="predicted"/>
<feature type="transmembrane region" description="Helical" evidence="1">
    <location>
        <begin position="53"/>
        <end position="75"/>
    </location>
</feature>
<dbReference type="EMBL" id="FRAU01000010">
    <property type="protein sequence ID" value="SHL02534.1"/>
    <property type="molecule type" value="Genomic_DNA"/>
</dbReference>
<dbReference type="OrthoDB" id="5422038at2"/>
<gene>
    <name evidence="2" type="ORF">SAMN04488087_2553</name>
</gene>